<proteinExistence type="predicted"/>
<dbReference type="STRING" id="4081.A0A3Q7EC34"/>
<dbReference type="InterPro" id="IPR041577">
    <property type="entry name" value="RT_RNaseH_2"/>
</dbReference>
<accession>A0A3Q7EC34</accession>
<reference evidence="3" key="2">
    <citation type="submission" date="2019-01" db="UniProtKB">
        <authorList>
            <consortium name="EnsemblPlants"/>
        </authorList>
    </citation>
    <scope>IDENTIFICATION</scope>
    <source>
        <strain evidence="3">cv. Heinz 1706</strain>
    </source>
</reference>
<dbReference type="InterPro" id="IPR043128">
    <property type="entry name" value="Rev_trsase/Diguanyl_cyclase"/>
</dbReference>
<evidence type="ECO:0000313" key="3">
    <source>
        <dbReference type="EnsemblPlants" id="Solyc01g016727.1.1"/>
    </source>
</evidence>
<dbReference type="Proteomes" id="UP000004994">
    <property type="component" value="Chromosome 1"/>
</dbReference>
<dbReference type="InterPro" id="IPR043502">
    <property type="entry name" value="DNA/RNA_pol_sf"/>
</dbReference>
<evidence type="ECO:0000313" key="4">
    <source>
        <dbReference type="Proteomes" id="UP000004994"/>
    </source>
</evidence>
<dbReference type="Gene3D" id="3.10.10.10">
    <property type="entry name" value="HIV Type 1 Reverse Transcriptase, subunit A, domain 1"/>
    <property type="match status" value="1"/>
</dbReference>
<dbReference type="InParanoid" id="A0A3Q7EC34"/>
<dbReference type="CDD" id="cd01647">
    <property type="entry name" value="RT_LTR"/>
    <property type="match status" value="1"/>
</dbReference>
<dbReference type="PANTHER" id="PTHR24559">
    <property type="entry name" value="TRANSPOSON TY3-I GAG-POL POLYPROTEIN"/>
    <property type="match status" value="1"/>
</dbReference>
<evidence type="ECO:0000259" key="1">
    <source>
        <dbReference type="Pfam" id="PF00078"/>
    </source>
</evidence>
<feature type="domain" description="Reverse transcriptase" evidence="1">
    <location>
        <begin position="28"/>
        <end position="156"/>
    </location>
</feature>
<feature type="domain" description="Reverse transcriptase/retrotransposon-derived protein RNase H-like" evidence="2">
    <location>
        <begin position="173"/>
        <end position="215"/>
    </location>
</feature>
<dbReference type="InterPro" id="IPR053134">
    <property type="entry name" value="RNA-dir_DNA_polymerase"/>
</dbReference>
<evidence type="ECO:0008006" key="5">
    <source>
        <dbReference type="Google" id="ProtNLM"/>
    </source>
</evidence>
<dbReference type="Gramene" id="Solyc01g016727.1.1">
    <property type="protein sequence ID" value="Solyc01g016727.1.1"/>
    <property type="gene ID" value="Solyc01g016727.1"/>
</dbReference>
<evidence type="ECO:0000259" key="2">
    <source>
        <dbReference type="Pfam" id="PF17919"/>
    </source>
</evidence>
<protein>
    <recommendedName>
        <fullName evidence="5">Reverse transcriptase domain-containing protein</fullName>
    </recommendedName>
</protein>
<dbReference type="Pfam" id="PF00078">
    <property type="entry name" value="RVT_1"/>
    <property type="match status" value="1"/>
</dbReference>
<dbReference type="Gene3D" id="3.30.70.270">
    <property type="match status" value="1"/>
</dbReference>
<organism evidence="3">
    <name type="scientific">Solanum lycopersicum</name>
    <name type="common">Tomato</name>
    <name type="synonym">Lycopersicon esculentum</name>
    <dbReference type="NCBI Taxonomy" id="4081"/>
    <lineage>
        <taxon>Eukaryota</taxon>
        <taxon>Viridiplantae</taxon>
        <taxon>Streptophyta</taxon>
        <taxon>Embryophyta</taxon>
        <taxon>Tracheophyta</taxon>
        <taxon>Spermatophyta</taxon>
        <taxon>Magnoliopsida</taxon>
        <taxon>eudicotyledons</taxon>
        <taxon>Gunneridae</taxon>
        <taxon>Pentapetalae</taxon>
        <taxon>asterids</taxon>
        <taxon>lamiids</taxon>
        <taxon>Solanales</taxon>
        <taxon>Solanaceae</taxon>
        <taxon>Solanoideae</taxon>
        <taxon>Solaneae</taxon>
        <taxon>Solanum</taxon>
        <taxon>Solanum subgen. Lycopersicon</taxon>
    </lineage>
</organism>
<name>A0A3Q7EC34_SOLLC</name>
<dbReference type="EnsemblPlants" id="Solyc01g016727.1.1">
    <property type="protein sequence ID" value="Solyc01g016727.1.1"/>
    <property type="gene ID" value="Solyc01g016727.1"/>
</dbReference>
<keyword evidence="4" id="KW-1185">Reference proteome</keyword>
<dbReference type="PANTHER" id="PTHR24559:SF436">
    <property type="entry name" value="RNA-DIRECTED DNA POLYMERASE HOMOLOG"/>
    <property type="match status" value="1"/>
</dbReference>
<dbReference type="SUPFAM" id="SSF56672">
    <property type="entry name" value="DNA/RNA polymerases"/>
    <property type="match status" value="1"/>
</dbReference>
<reference evidence="3" key="1">
    <citation type="journal article" date="2012" name="Nature">
        <title>The tomato genome sequence provides insights into fleshy fruit evolution.</title>
        <authorList>
            <consortium name="Tomato Genome Consortium"/>
        </authorList>
    </citation>
    <scope>NUCLEOTIDE SEQUENCE [LARGE SCALE GENOMIC DNA]</scope>
    <source>
        <strain evidence="3">cv. Heinz 1706</strain>
    </source>
</reference>
<dbReference type="Pfam" id="PF17919">
    <property type="entry name" value="RT_RNaseH_2"/>
    <property type="match status" value="1"/>
</dbReference>
<dbReference type="InterPro" id="IPR000477">
    <property type="entry name" value="RT_dom"/>
</dbReference>
<sequence length="228" mass="26249">YFRERSRVISRNGGFGTTCQFLSIPLIVDLFDRLGQAKVFTKMDLRKGYYPVRIAEGDEPKATCVTRYGAFEWLVIPLSLTNTSATFCTLMKKFFHPYLDHFVAISWTTFVYSNNMEDHVDHLFKVFKVLRENDLCVKREMCGFTQSTIQILGHTISHGEIMMDANKNYEWEWTDSCQVAFKTLKAGITDEPVLAQPDFTKVFEVHMDASDFTIDLPISNLQRAALLL</sequence>
<dbReference type="AlphaFoldDB" id="A0A3Q7EC34"/>